<evidence type="ECO:0000256" key="1">
    <source>
        <dbReference type="SAM" id="MobiDB-lite"/>
    </source>
</evidence>
<protein>
    <submittedName>
        <fullName evidence="2">Uncharacterized protein</fullName>
    </submittedName>
</protein>
<proteinExistence type="predicted"/>
<evidence type="ECO:0000313" key="2">
    <source>
        <dbReference type="EMBL" id="KAJ3715943.1"/>
    </source>
</evidence>
<dbReference type="AlphaFoldDB" id="A0AA38MV36"/>
<sequence length="246" mass="27518">MASSSTSTDGTATPVPLQRSSDSVGSKQATLESLTNTLSKLETDFHALNVSNSSDMNDFQLQTETELTNAKKARQLHDDVVEYRNAHKDKIDEIKSRIRETYPNQVAQQLSPEIQDQIKAEVQACTKDEVKIQFEKLMPISLRQQLDEINGQLSTVKNAFSNSEARSSNSSIDIVDAVTRKDKLKPVLKPDGTKSSFWPLDLISLFAYDPETVKKLLKDYELPIDKAHDTNLNSFLGYIGIKQQVV</sequence>
<evidence type="ECO:0000313" key="3">
    <source>
        <dbReference type="Proteomes" id="UP001176059"/>
    </source>
</evidence>
<organism evidence="2 3">
    <name type="scientific">Lentinula guzmanii</name>
    <dbReference type="NCBI Taxonomy" id="2804957"/>
    <lineage>
        <taxon>Eukaryota</taxon>
        <taxon>Fungi</taxon>
        <taxon>Dikarya</taxon>
        <taxon>Basidiomycota</taxon>
        <taxon>Agaricomycotina</taxon>
        <taxon>Agaricomycetes</taxon>
        <taxon>Agaricomycetidae</taxon>
        <taxon>Agaricales</taxon>
        <taxon>Marasmiineae</taxon>
        <taxon>Omphalotaceae</taxon>
        <taxon>Lentinula</taxon>
    </lineage>
</organism>
<feature type="compositionally biased region" description="Low complexity" evidence="1">
    <location>
        <begin position="1"/>
        <end position="13"/>
    </location>
</feature>
<reference evidence="2" key="1">
    <citation type="submission" date="2022-08" db="EMBL/GenBank/DDBJ databases">
        <authorList>
            <consortium name="DOE Joint Genome Institute"/>
            <person name="Min B."/>
            <person name="Sierra-Patev S."/>
            <person name="Naranjo-Ortiz M."/>
            <person name="Looney B."/>
            <person name="Konkel Z."/>
            <person name="Slot J.C."/>
            <person name="Sakamoto Y."/>
            <person name="Steenwyk J.L."/>
            <person name="Rokas A."/>
            <person name="Carro J."/>
            <person name="Camarero S."/>
            <person name="Ferreira P."/>
            <person name="Molpeceres G."/>
            <person name="Ruiz-duenas F.J."/>
            <person name="Serrano A."/>
            <person name="Henrissat B."/>
            <person name="Drula E."/>
            <person name="Hughes K.W."/>
            <person name="Mata J.L."/>
            <person name="Ishikawa N.K."/>
            <person name="Vargas-Isla R."/>
            <person name="Ushijima S."/>
            <person name="Smith C.A."/>
            <person name="Ahrendt S."/>
            <person name="Andreopoulos W."/>
            <person name="He G."/>
            <person name="LaButti K."/>
            <person name="Lipzen A."/>
            <person name="Ng V."/>
            <person name="Riley R."/>
            <person name="Sandor L."/>
            <person name="Barry K."/>
            <person name="Martinez A.T."/>
            <person name="Xiao Y."/>
            <person name="Gibbons J.G."/>
            <person name="Terashima K."/>
            <person name="Hibbett D.S."/>
            <person name="Grigoriev I.V."/>
        </authorList>
    </citation>
    <scope>NUCLEOTIDE SEQUENCE</scope>
    <source>
        <strain evidence="2">ET3784</strain>
    </source>
</reference>
<keyword evidence="3" id="KW-1185">Reference proteome</keyword>
<accession>A0AA38MV36</accession>
<feature type="region of interest" description="Disordered" evidence="1">
    <location>
        <begin position="1"/>
        <end position="28"/>
    </location>
</feature>
<feature type="compositionally biased region" description="Polar residues" evidence="1">
    <location>
        <begin position="18"/>
        <end position="28"/>
    </location>
</feature>
<comment type="caution">
    <text evidence="2">The sequence shown here is derived from an EMBL/GenBank/DDBJ whole genome shotgun (WGS) entry which is preliminary data.</text>
</comment>
<reference evidence="2" key="2">
    <citation type="journal article" date="2023" name="Proc. Natl. Acad. Sci. U.S.A.">
        <title>A global phylogenomic analysis of the shiitake genus Lentinula.</title>
        <authorList>
            <person name="Sierra-Patev S."/>
            <person name="Min B."/>
            <person name="Naranjo-Ortiz M."/>
            <person name="Looney B."/>
            <person name="Konkel Z."/>
            <person name="Slot J.C."/>
            <person name="Sakamoto Y."/>
            <person name="Steenwyk J.L."/>
            <person name="Rokas A."/>
            <person name="Carro J."/>
            <person name="Camarero S."/>
            <person name="Ferreira P."/>
            <person name="Molpeceres G."/>
            <person name="Ruiz-Duenas F.J."/>
            <person name="Serrano A."/>
            <person name="Henrissat B."/>
            <person name="Drula E."/>
            <person name="Hughes K.W."/>
            <person name="Mata J.L."/>
            <person name="Ishikawa N.K."/>
            <person name="Vargas-Isla R."/>
            <person name="Ushijima S."/>
            <person name="Smith C.A."/>
            <person name="Donoghue J."/>
            <person name="Ahrendt S."/>
            <person name="Andreopoulos W."/>
            <person name="He G."/>
            <person name="LaButti K."/>
            <person name="Lipzen A."/>
            <person name="Ng V."/>
            <person name="Riley R."/>
            <person name="Sandor L."/>
            <person name="Barry K."/>
            <person name="Martinez A.T."/>
            <person name="Xiao Y."/>
            <person name="Gibbons J.G."/>
            <person name="Terashima K."/>
            <person name="Grigoriev I.V."/>
            <person name="Hibbett D."/>
        </authorList>
    </citation>
    <scope>NUCLEOTIDE SEQUENCE</scope>
    <source>
        <strain evidence="2">ET3784</strain>
    </source>
</reference>
<name>A0AA38MV36_9AGAR</name>
<dbReference type="Proteomes" id="UP001176059">
    <property type="component" value="Unassembled WGS sequence"/>
</dbReference>
<gene>
    <name evidence="2" type="ORF">DFJ43DRAFT_836890</name>
</gene>
<dbReference type="EMBL" id="JANVFO010000081">
    <property type="protein sequence ID" value="KAJ3715943.1"/>
    <property type="molecule type" value="Genomic_DNA"/>
</dbReference>